<dbReference type="NCBIfam" id="NF004846">
    <property type="entry name" value="PRK06197.1"/>
    <property type="match status" value="1"/>
</dbReference>
<dbReference type="InterPro" id="IPR002347">
    <property type="entry name" value="SDR_fam"/>
</dbReference>
<comment type="similarity">
    <text evidence="2">Belongs to the short-chain dehydrogenases/reductases (SDR) family.</text>
</comment>
<dbReference type="PRINTS" id="PR00080">
    <property type="entry name" value="SDRFAMILY"/>
</dbReference>
<reference evidence="3 4" key="1">
    <citation type="submission" date="2019-03" db="EMBL/GenBank/DDBJ databases">
        <title>Arthrobacter sp. nov., an bacterium isolated from biocrust in Mu Us Desert.</title>
        <authorList>
            <person name="Lixiong L."/>
        </authorList>
    </citation>
    <scope>NUCLEOTIDE SEQUENCE [LARGE SCALE GENOMIC DNA]</scope>
    <source>
        <strain evidence="3 4">SLN-3</strain>
    </source>
</reference>
<accession>A0A4R5U238</accession>
<dbReference type="OrthoDB" id="4577644at2"/>
<dbReference type="Pfam" id="PF00106">
    <property type="entry name" value="adh_short"/>
    <property type="match status" value="1"/>
</dbReference>
<sequence length="307" mass="32683">MHSFTPDDVPDLTGRRAIVTGANSGIGLRVAVALARKGAHVVLGCRDAGRGEEAEQHVRSVSGSSAVELRLLDLASLASIRRFAAGWEHPLDLLINNAGVMAPPRRVLTDDGFESQFGINHLGHFALTGLLLGQLRAAGDSRVVTVSSLAHKRGRLNFGDLQSARAYRPWAAYGQSKAANLYFTIELDRRARAAGWQLTAAAAHPGLARTNLVRNRQAGPVLDLLGGFLGVLSQSDEAGALPVLYAATASDVEGGDYYGPDGPGETRGNVRLVAPSPRVLDPETAARLWDRSVELTGVDYRALEPRT</sequence>
<protein>
    <submittedName>
        <fullName evidence="3">SDR family NAD(P)-dependent oxidoreductase</fullName>
    </submittedName>
</protein>
<gene>
    <name evidence="3" type="ORF">E2F48_00475</name>
</gene>
<comment type="caution">
    <text evidence="3">The sequence shown here is derived from an EMBL/GenBank/DDBJ whole genome shotgun (WGS) entry which is preliminary data.</text>
</comment>
<dbReference type="RefSeq" id="WP_133402086.1">
    <property type="nucleotide sequence ID" value="NZ_SMTK01000001.1"/>
</dbReference>
<dbReference type="GO" id="GO:0016491">
    <property type="term" value="F:oxidoreductase activity"/>
    <property type="evidence" value="ECO:0007669"/>
    <property type="project" value="UniProtKB-KW"/>
</dbReference>
<proteinExistence type="inferred from homology"/>
<dbReference type="Gene3D" id="3.40.50.720">
    <property type="entry name" value="NAD(P)-binding Rossmann-like Domain"/>
    <property type="match status" value="1"/>
</dbReference>
<evidence type="ECO:0000313" key="3">
    <source>
        <dbReference type="EMBL" id="TDK27655.1"/>
    </source>
</evidence>
<dbReference type="PANTHER" id="PTHR43157">
    <property type="entry name" value="PHOSPHATIDYLINOSITOL-GLYCAN BIOSYNTHESIS CLASS F PROTEIN-RELATED"/>
    <property type="match status" value="1"/>
</dbReference>
<dbReference type="AlphaFoldDB" id="A0A4R5U238"/>
<dbReference type="Proteomes" id="UP000295411">
    <property type="component" value="Unassembled WGS sequence"/>
</dbReference>
<dbReference type="PANTHER" id="PTHR43157:SF31">
    <property type="entry name" value="PHOSPHATIDYLINOSITOL-GLYCAN BIOSYNTHESIS CLASS F PROTEIN"/>
    <property type="match status" value="1"/>
</dbReference>
<dbReference type="SUPFAM" id="SSF51735">
    <property type="entry name" value="NAD(P)-binding Rossmann-fold domains"/>
    <property type="match status" value="1"/>
</dbReference>
<evidence type="ECO:0000256" key="1">
    <source>
        <dbReference type="ARBA" id="ARBA00023002"/>
    </source>
</evidence>
<keyword evidence="1" id="KW-0560">Oxidoreductase</keyword>
<evidence type="ECO:0000256" key="2">
    <source>
        <dbReference type="RuleBase" id="RU000363"/>
    </source>
</evidence>
<dbReference type="PRINTS" id="PR00081">
    <property type="entry name" value="GDHRDH"/>
</dbReference>
<evidence type="ECO:0000313" key="4">
    <source>
        <dbReference type="Proteomes" id="UP000295411"/>
    </source>
</evidence>
<dbReference type="CDD" id="cd05327">
    <property type="entry name" value="retinol-DH_like_SDR_c_like"/>
    <property type="match status" value="1"/>
</dbReference>
<organism evidence="3 4">
    <name type="scientific">Arthrobacter crusticola</name>
    <dbReference type="NCBI Taxonomy" id="2547960"/>
    <lineage>
        <taxon>Bacteria</taxon>
        <taxon>Bacillati</taxon>
        <taxon>Actinomycetota</taxon>
        <taxon>Actinomycetes</taxon>
        <taxon>Micrococcales</taxon>
        <taxon>Micrococcaceae</taxon>
        <taxon>Arthrobacter</taxon>
    </lineage>
</organism>
<keyword evidence="4" id="KW-1185">Reference proteome</keyword>
<dbReference type="NCBIfam" id="NF004513">
    <property type="entry name" value="PRK05854.1"/>
    <property type="match status" value="1"/>
</dbReference>
<dbReference type="EMBL" id="SMTK01000001">
    <property type="protein sequence ID" value="TDK27655.1"/>
    <property type="molecule type" value="Genomic_DNA"/>
</dbReference>
<name>A0A4R5U238_9MICC</name>
<dbReference type="InterPro" id="IPR036291">
    <property type="entry name" value="NAD(P)-bd_dom_sf"/>
</dbReference>